<keyword evidence="10" id="KW-1185">Reference proteome</keyword>
<keyword evidence="4" id="KW-0274">FAD</keyword>
<sequence length="492" mass="56071">MSESSVRSVAIIGAGAAGAIAAAALVSENAFEKIKVFERREVPGGTWVYDADPGCSFELNPGKLPPEIDPPLKPPATLPTTTKPSMQYRYDRTPIYSELTTNVPEIIMSFSDERFTYGPFVPHWIPKQYIQNYFSSHGTDRFLVLNTTVENVTRIAGTNDVRGGWNLTLRRHDPINRVDSWWEEQFDSLIIGNGHYSVPFIPFVKGLDEYAKRYPGRVSHSKLYRTAEQFNGKRILVIGNSASGHDVTTQLVQSRKTILPVYQSRRSRSRWDGEDPPEGVTWKPVIEAFNPSTGEIIFEDGSTLGNIDSIVYCTGYKPSYPFWNSKENGGPLFDYKENRAVGFYQHTFSRKFPESLGLIGLPRVLTFRSFEYQAVALARLFAGRNARPLPSDFQMDEWEKKRAALVKREKRGFHTIQWDDGETMEWFRYLYNLSGLPVLEGEGRFPPVLDANARWAYDHVKKYPEPGKDGCAQHDKEWVFVKRIKKDSAHFI</sequence>
<dbReference type="PIRSF" id="PIRSF000332">
    <property type="entry name" value="FMO"/>
    <property type="match status" value="1"/>
</dbReference>
<name>A0A2T2P6S0_CORCC</name>
<keyword evidence="3" id="KW-0285">Flavoprotein</keyword>
<dbReference type="Pfam" id="PF13450">
    <property type="entry name" value="NAD_binding_8"/>
    <property type="match status" value="1"/>
</dbReference>
<dbReference type="InterPro" id="IPR036188">
    <property type="entry name" value="FAD/NAD-bd_sf"/>
</dbReference>
<reference evidence="9 10" key="1">
    <citation type="journal article" date="2018" name="Front. Microbiol.">
        <title>Genome-Wide Analysis of Corynespora cassiicola Leaf Fall Disease Putative Effectors.</title>
        <authorList>
            <person name="Lopez D."/>
            <person name="Ribeiro S."/>
            <person name="Label P."/>
            <person name="Fumanal B."/>
            <person name="Venisse J.S."/>
            <person name="Kohler A."/>
            <person name="de Oliveira R.R."/>
            <person name="Labutti K."/>
            <person name="Lipzen A."/>
            <person name="Lail K."/>
            <person name="Bauer D."/>
            <person name="Ohm R.A."/>
            <person name="Barry K.W."/>
            <person name="Spatafora J."/>
            <person name="Grigoriev I.V."/>
            <person name="Martin F.M."/>
            <person name="Pujade-Renaud V."/>
        </authorList>
    </citation>
    <scope>NUCLEOTIDE SEQUENCE [LARGE SCALE GENOMIC DNA]</scope>
    <source>
        <strain evidence="9 10">Philippines</strain>
    </source>
</reference>
<dbReference type="GO" id="GO:0004499">
    <property type="term" value="F:N,N-dimethylaniline monooxygenase activity"/>
    <property type="evidence" value="ECO:0007669"/>
    <property type="project" value="InterPro"/>
</dbReference>
<accession>A0A2T2P6S0</accession>
<evidence type="ECO:0000313" key="9">
    <source>
        <dbReference type="EMBL" id="PSN73391.1"/>
    </source>
</evidence>
<dbReference type="AlphaFoldDB" id="A0A2T2P6S0"/>
<dbReference type="FunFam" id="3.50.50.60:FF:000138">
    <property type="entry name" value="Flavin-containing monooxygenase"/>
    <property type="match status" value="1"/>
</dbReference>
<evidence type="ECO:0000256" key="1">
    <source>
        <dbReference type="ARBA" id="ARBA00001974"/>
    </source>
</evidence>
<dbReference type="Gene3D" id="3.50.50.60">
    <property type="entry name" value="FAD/NAD(P)-binding domain"/>
    <property type="match status" value="2"/>
</dbReference>
<dbReference type="PRINTS" id="PR00419">
    <property type="entry name" value="ADXRDTASE"/>
</dbReference>
<dbReference type="SUPFAM" id="SSF51905">
    <property type="entry name" value="FAD/NAD(P)-binding domain"/>
    <property type="match status" value="1"/>
</dbReference>
<evidence type="ECO:0000256" key="2">
    <source>
        <dbReference type="ARBA" id="ARBA00009183"/>
    </source>
</evidence>
<organism evidence="9 10">
    <name type="scientific">Corynespora cassiicola Philippines</name>
    <dbReference type="NCBI Taxonomy" id="1448308"/>
    <lineage>
        <taxon>Eukaryota</taxon>
        <taxon>Fungi</taxon>
        <taxon>Dikarya</taxon>
        <taxon>Ascomycota</taxon>
        <taxon>Pezizomycotina</taxon>
        <taxon>Dothideomycetes</taxon>
        <taxon>Pleosporomycetidae</taxon>
        <taxon>Pleosporales</taxon>
        <taxon>Corynesporascaceae</taxon>
        <taxon>Corynespora</taxon>
    </lineage>
</organism>
<proteinExistence type="inferred from homology"/>
<gene>
    <name evidence="9" type="ORF">BS50DRAFT_568933</name>
</gene>
<dbReference type="InterPro" id="IPR050346">
    <property type="entry name" value="FMO-like"/>
</dbReference>
<keyword evidence="6" id="KW-0560">Oxidoreductase</keyword>
<comment type="cofactor">
    <cofactor evidence="1">
        <name>FAD</name>
        <dbReference type="ChEBI" id="CHEBI:57692"/>
    </cofactor>
</comment>
<evidence type="ECO:0000313" key="10">
    <source>
        <dbReference type="Proteomes" id="UP000240883"/>
    </source>
</evidence>
<dbReference type="OrthoDB" id="66881at2759"/>
<feature type="region of interest" description="Disordered" evidence="8">
    <location>
        <begin position="63"/>
        <end position="84"/>
    </location>
</feature>
<dbReference type="Proteomes" id="UP000240883">
    <property type="component" value="Unassembled WGS sequence"/>
</dbReference>
<keyword evidence="5" id="KW-0521">NADP</keyword>
<evidence type="ECO:0000256" key="8">
    <source>
        <dbReference type="SAM" id="MobiDB-lite"/>
    </source>
</evidence>
<protein>
    <submittedName>
        <fullName evidence="9">FAD/NAD(P)-binding domain-containing protein</fullName>
    </submittedName>
</protein>
<evidence type="ECO:0000256" key="5">
    <source>
        <dbReference type="ARBA" id="ARBA00022857"/>
    </source>
</evidence>
<dbReference type="InterPro" id="IPR020946">
    <property type="entry name" value="Flavin_mOase-like"/>
</dbReference>
<evidence type="ECO:0000256" key="7">
    <source>
        <dbReference type="ARBA" id="ARBA00023033"/>
    </source>
</evidence>
<dbReference type="Pfam" id="PF00743">
    <property type="entry name" value="FMO-like"/>
    <property type="match status" value="2"/>
</dbReference>
<dbReference type="InterPro" id="IPR000960">
    <property type="entry name" value="Flavin_mOase"/>
</dbReference>
<dbReference type="GO" id="GO:0050660">
    <property type="term" value="F:flavin adenine dinucleotide binding"/>
    <property type="evidence" value="ECO:0007669"/>
    <property type="project" value="InterPro"/>
</dbReference>
<feature type="compositionally biased region" description="Pro residues" evidence="8">
    <location>
        <begin position="63"/>
        <end position="77"/>
    </location>
</feature>
<dbReference type="GO" id="GO:0050661">
    <property type="term" value="F:NADP binding"/>
    <property type="evidence" value="ECO:0007669"/>
    <property type="project" value="InterPro"/>
</dbReference>
<keyword evidence="7" id="KW-0503">Monooxygenase</keyword>
<evidence type="ECO:0000256" key="6">
    <source>
        <dbReference type="ARBA" id="ARBA00023002"/>
    </source>
</evidence>
<comment type="similarity">
    <text evidence="2">Belongs to the FMO family.</text>
</comment>
<evidence type="ECO:0000256" key="3">
    <source>
        <dbReference type="ARBA" id="ARBA00022630"/>
    </source>
</evidence>
<dbReference type="EMBL" id="KZ678129">
    <property type="protein sequence ID" value="PSN73391.1"/>
    <property type="molecule type" value="Genomic_DNA"/>
</dbReference>
<evidence type="ECO:0000256" key="4">
    <source>
        <dbReference type="ARBA" id="ARBA00022827"/>
    </source>
</evidence>
<dbReference type="PANTHER" id="PTHR23023">
    <property type="entry name" value="DIMETHYLANILINE MONOOXYGENASE"/>
    <property type="match status" value="1"/>
</dbReference>